<dbReference type="PANTHER" id="PTHR43999">
    <property type="entry name" value="DNAJ HOMOLOG SUBFAMILY C MEMBER 2"/>
    <property type="match status" value="1"/>
</dbReference>
<dbReference type="Pfam" id="PF21884">
    <property type="entry name" value="ZUO1-like_ZHD"/>
    <property type="match status" value="1"/>
</dbReference>
<dbReference type="GO" id="GO:0030544">
    <property type="term" value="F:Hsp70 protein binding"/>
    <property type="evidence" value="ECO:0007669"/>
    <property type="project" value="InterPro"/>
</dbReference>
<accession>A0A8B7NV69</accession>
<keyword evidence="6" id="KW-0539">Nucleus</keyword>
<proteinExistence type="predicted"/>
<dbReference type="PANTHER" id="PTHR43999:SF1">
    <property type="entry name" value="DNAJ HOMOLOG SUBFAMILY C MEMBER 2"/>
    <property type="match status" value="1"/>
</dbReference>
<keyword evidence="4" id="KW-0677">Repeat</keyword>
<dbReference type="Pfam" id="PF00249">
    <property type="entry name" value="Myb_DNA-binding"/>
    <property type="match status" value="1"/>
</dbReference>
<dbReference type="SUPFAM" id="SSF46565">
    <property type="entry name" value="Chaperone J-domain"/>
    <property type="match status" value="1"/>
</dbReference>
<evidence type="ECO:0000313" key="13">
    <source>
        <dbReference type="RefSeq" id="XP_018017664.1"/>
    </source>
</evidence>
<evidence type="ECO:0000313" key="12">
    <source>
        <dbReference type="Proteomes" id="UP000694843"/>
    </source>
</evidence>
<dbReference type="GO" id="GO:0005829">
    <property type="term" value="C:cytosol"/>
    <property type="evidence" value="ECO:0007669"/>
    <property type="project" value="UniProtKB-SubCell"/>
</dbReference>
<evidence type="ECO:0000256" key="7">
    <source>
        <dbReference type="SAM" id="Coils"/>
    </source>
</evidence>
<evidence type="ECO:0000259" key="9">
    <source>
        <dbReference type="PROSITE" id="PS50076"/>
    </source>
</evidence>
<dbReference type="InterPro" id="IPR001623">
    <property type="entry name" value="DnaJ_domain"/>
</dbReference>
<dbReference type="InterPro" id="IPR054076">
    <property type="entry name" value="ZUO1-like_ZHD"/>
</dbReference>
<organism evidence="12 13">
    <name type="scientific">Hyalella azteca</name>
    <name type="common">Amphipod</name>
    <dbReference type="NCBI Taxonomy" id="294128"/>
    <lineage>
        <taxon>Eukaryota</taxon>
        <taxon>Metazoa</taxon>
        <taxon>Ecdysozoa</taxon>
        <taxon>Arthropoda</taxon>
        <taxon>Crustacea</taxon>
        <taxon>Multicrustacea</taxon>
        <taxon>Malacostraca</taxon>
        <taxon>Eumalacostraca</taxon>
        <taxon>Peracarida</taxon>
        <taxon>Amphipoda</taxon>
        <taxon>Senticaudata</taxon>
        <taxon>Talitrida</taxon>
        <taxon>Talitroidea</taxon>
        <taxon>Hyalellidae</taxon>
        <taxon>Hyalella</taxon>
    </lineage>
</organism>
<dbReference type="GO" id="GO:0006450">
    <property type="term" value="P:regulation of translational fidelity"/>
    <property type="evidence" value="ECO:0007669"/>
    <property type="project" value="InterPro"/>
</dbReference>
<evidence type="ECO:0000256" key="3">
    <source>
        <dbReference type="ARBA" id="ARBA00014469"/>
    </source>
</evidence>
<evidence type="ECO:0000259" key="10">
    <source>
        <dbReference type="PROSITE" id="PS50090"/>
    </source>
</evidence>
<reference evidence="13" key="1">
    <citation type="submission" date="2025-08" db="UniProtKB">
        <authorList>
            <consortium name="RefSeq"/>
        </authorList>
    </citation>
    <scope>IDENTIFICATION</scope>
    <source>
        <tissue evidence="13">Whole organism</tissue>
    </source>
</reference>
<dbReference type="InterPro" id="IPR042569">
    <property type="entry name" value="RAC_head_sf"/>
</dbReference>
<dbReference type="PROSITE" id="PS51294">
    <property type="entry name" value="HTH_MYB"/>
    <property type="match status" value="1"/>
</dbReference>
<dbReference type="KEGG" id="hazt:108674241"/>
<dbReference type="InterPro" id="IPR018253">
    <property type="entry name" value="DnaJ_domain_CS"/>
</dbReference>
<dbReference type="InterPro" id="IPR009057">
    <property type="entry name" value="Homeodomain-like_sf"/>
</dbReference>
<dbReference type="GO" id="GO:0051083">
    <property type="term" value="P:'de novo' cotranslational protein folding"/>
    <property type="evidence" value="ECO:0007669"/>
    <property type="project" value="InterPro"/>
</dbReference>
<dbReference type="Gene3D" id="1.10.10.60">
    <property type="entry name" value="Homeodomain-like"/>
    <property type="match status" value="1"/>
</dbReference>
<dbReference type="FunFam" id="1.10.10.60:FF:000180">
    <property type="entry name" value="DnaJ (Hsp40) homolog, subfamily C, member 2"/>
    <property type="match status" value="1"/>
</dbReference>
<dbReference type="InterPro" id="IPR044634">
    <property type="entry name" value="Zuotin/DnaJC2"/>
</dbReference>
<dbReference type="GeneID" id="108674241"/>
<feature type="compositionally biased region" description="Basic and acidic residues" evidence="8">
    <location>
        <begin position="44"/>
        <end position="64"/>
    </location>
</feature>
<dbReference type="AlphaFoldDB" id="A0A8B7NV69"/>
<dbReference type="Gene3D" id="1.10.287.110">
    <property type="entry name" value="DnaJ domain"/>
    <property type="match status" value="1"/>
</dbReference>
<dbReference type="OMA" id="XKAMVLK"/>
<dbReference type="CDD" id="cd06257">
    <property type="entry name" value="DnaJ"/>
    <property type="match status" value="1"/>
</dbReference>
<feature type="domain" description="J" evidence="9">
    <location>
        <begin position="88"/>
        <end position="160"/>
    </location>
</feature>
<dbReference type="SMART" id="SM00717">
    <property type="entry name" value="SANT"/>
    <property type="match status" value="1"/>
</dbReference>
<dbReference type="Proteomes" id="UP000694843">
    <property type="component" value="Unplaced"/>
</dbReference>
<evidence type="ECO:0000256" key="6">
    <source>
        <dbReference type="ARBA" id="ARBA00023242"/>
    </source>
</evidence>
<evidence type="ECO:0000256" key="8">
    <source>
        <dbReference type="SAM" id="MobiDB-lite"/>
    </source>
</evidence>
<sequence>MDSAVDESPFTVIIKGGLSPLIQVELEPVGVWYHQYEHNRRHGHSQEDKVTESDNSDDSKERENKEIVIQDDITFLRSLDPCKWKDQDHYRVLGLHEYRYKASDEDIKKAHRLMVLKHHPDKRRGAGEDVRDGDDYFTNITKAYEILGDPIKRRSYDSIDPEFDNKVPSDKPINKEKFFEVFGPVFERNSRWSQRKHVPQLGTPQDSKEKVDDFYDFWYNFDSWREFSYLDEEDKEKGEDRDERRWIEKQNKAERAVRRKEENTRIRKLVDNAYKLDPRVIQFREAEREKKLSVKRAKQEAARHREEQELQERIRLEEEERLRKAKEEAELKERLAREKKEREQMKKQLRVERKTMRDMCKEADYFIVEEKDRVQVRHLLLDVLSCVQMCWWDVVAKYLCQHGPNKEPRSSKDVLQKAKELQNSDASALKEATLKSATGQLVGCDKKVEKLEKMDGSSVSAQASERLETPAEMLGVNLSPWSSEEQARLEQALKTYAANTPERWDRIAEAIPGRSKKDCMRRYKELVEMVKAKKAALQAAGVKK</sequence>
<dbReference type="PROSITE" id="PS50090">
    <property type="entry name" value="MYB_LIKE"/>
    <property type="match status" value="1"/>
</dbReference>
<dbReference type="PROSITE" id="PS50076">
    <property type="entry name" value="DNAJ_2"/>
    <property type="match status" value="1"/>
</dbReference>
<dbReference type="SMART" id="SM00271">
    <property type="entry name" value="DnaJ"/>
    <property type="match status" value="1"/>
</dbReference>
<gene>
    <name evidence="13" type="primary">LOC108674241</name>
</gene>
<keyword evidence="12" id="KW-1185">Reference proteome</keyword>
<keyword evidence="7" id="KW-0175">Coiled coil</keyword>
<dbReference type="Pfam" id="PF00226">
    <property type="entry name" value="DnaJ"/>
    <property type="match status" value="1"/>
</dbReference>
<feature type="coiled-coil region" evidence="7">
    <location>
        <begin position="287"/>
        <end position="355"/>
    </location>
</feature>
<dbReference type="InterPro" id="IPR001005">
    <property type="entry name" value="SANT/Myb"/>
</dbReference>
<evidence type="ECO:0000256" key="4">
    <source>
        <dbReference type="ARBA" id="ARBA00022737"/>
    </source>
</evidence>
<dbReference type="SUPFAM" id="SSF46689">
    <property type="entry name" value="Homeodomain-like"/>
    <property type="match status" value="1"/>
</dbReference>
<evidence type="ECO:0000256" key="2">
    <source>
        <dbReference type="ARBA" id="ARBA00004514"/>
    </source>
</evidence>
<feature type="region of interest" description="Disordered" evidence="8">
    <location>
        <begin position="40"/>
        <end position="64"/>
    </location>
</feature>
<protein>
    <recommendedName>
        <fullName evidence="3">DnaJ homolog subfamily C member 2</fullName>
    </recommendedName>
</protein>
<dbReference type="CDD" id="cd00167">
    <property type="entry name" value="SANT"/>
    <property type="match status" value="1"/>
</dbReference>
<dbReference type="PRINTS" id="PR00625">
    <property type="entry name" value="JDOMAIN"/>
</dbReference>
<evidence type="ECO:0000259" key="11">
    <source>
        <dbReference type="PROSITE" id="PS51294"/>
    </source>
</evidence>
<feature type="domain" description="HTH myb-type" evidence="11">
    <location>
        <begin position="480"/>
        <end position="531"/>
    </location>
</feature>
<dbReference type="GO" id="GO:0043022">
    <property type="term" value="F:ribosome binding"/>
    <property type="evidence" value="ECO:0007669"/>
    <property type="project" value="InterPro"/>
</dbReference>
<dbReference type="OrthoDB" id="1690618at2759"/>
<dbReference type="PROSITE" id="PS00636">
    <property type="entry name" value="DNAJ_1"/>
    <property type="match status" value="1"/>
</dbReference>
<feature type="domain" description="Myb-like" evidence="10">
    <location>
        <begin position="479"/>
        <end position="527"/>
    </location>
</feature>
<name>A0A8B7NV69_HYAAZ</name>
<dbReference type="RefSeq" id="XP_018017664.1">
    <property type="nucleotide sequence ID" value="XM_018162175.2"/>
</dbReference>
<evidence type="ECO:0000256" key="5">
    <source>
        <dbReference type="ARBA" id="ARBA00023186"/>
    </source>
</evidence>
<dbReference type="GO" id="GO:0005634">
    <property type="term" value="C:nucleus"/>
    <property type="evidence" value="ECO:0007669"/>
    <property type="project" value="UniProtKB-SubCell"/>
</dbReference>
<dbReference type="InterPro" id="IPR036869">
    <property type="entry name" value="J_dom_sf"/>
</dbReference>
<comment type="subcellular location">
    <subcellularLocation>
        <location evidence="2">Cytoplasm</location>
        <location evidence="2">Cytosol</location>
    </subcellularLocation>
    <subcellularLocation>
        <location evidence="1">Nucleus</location>
    </subcellularLocation>
</comment>
<dbReference type="Gene3D" id="1.10.8.840">
    <property type="entry name" value="Ribosome-associated complex head domain"/>
    <property type="match status" value="1"/>
</dbReference>
<keyword evidence="5" id="KW-0143">Chaperone</keyword>
<evidence type="ECO:0000256" key="1">
    <source>
        <dbReference type="ARBA" id="ARBA00004123"/>
    </source>
</evidence>
<dbReference type="InterPro" id="IPR017930">
    <property type="entry name" value="Myb_dom"/>
</dbReference>